<gene>
    <name evidence="1" type="ORF">AUC61_24795</name>
</gene>
<name>A0ABS9ZUY3_9PSED</name>
<evidence type="ECO:0000313" key="1">
    <source>
        <dbReference type="EMBL" id="MCI8212753.1"/>
    </source>
</evidence>
<keyword evidence="2" id="KW-1185">Reference proteome</keyword>
<organism evidence="1 2">
    <name type="scientific">Pseudomonas maioricensis</name>
    <dbReference type="NCBI Taxonomy" id="1766623"/>
    <lineage>
        <taxon>Bacteria</taxon>
        <taxon>Pseudomonadati</taxon>
        <taxon>Pseudomonadota</taxon>
        <taxon>Gammaproteobacteria</taxon>
        <taxon>Pseudomonadales</taxon>
        <taxon>Pseudomonadaceae</taxon>
        <taxon>Pseudomonas</taxon>
    </lineage>
</organism>
<reference evidence="1 2" key="1">
    <citation type="submission" date="2015-12" db="EMBL/GenBank/DDBJ databases">
        <title>Phylogenomics in the description of a new species in the Pseudomonas syringae group.</title>
        <authorList>
            <person name="Busquets A."/>
            <person name="Gomila M."/>
            <person name="Beiki F."/>
            <person name="Rahimian H."/>
            <person name="Mulet M."/>
            <person name="Sanchez D."/>
            <person name="Garcia-Valdes E."/>
            <person name="Lalucat J."/>
        </authorList>
    </citation>
    <scope>NUCLEOTIDE SEQUENCE [LARGE SCALE GENOMIC DNA]</scope>
    <source>
        <strain evidence="1 2">S25</strain>
    </source>
</reference>
<protein>
    <submittedName>
        <fullName evidence="1">Uncharacterized protein</fullName>
    </submittedName>
</protein>
<proteinExistence type="predicted"/>
<comment type="caution">
    <text evidence="1">The sequence shown here is derived from an EMBL/GenBank/DDBJ whole genome shotgun (WGS) entry which is preliminary data.</text>
</comment>
<dbReference type="Proteomes" id="UP001320513">
    <property type="component" value="Unassembled WGS sequence"/>
</dbReference>
<evidence type="ECO:0000313" key="2">
    <source>
        <dbReference type="Proteomes" id="UP001320513"/>
    </source>
</evidence>
<sequence length="91" mass="10390">MDTNSRQLRQQRLELCKDPFGEVFASRIFQAWDVIQVVVIEPFIQGLEDRFDFGEVTYPADMGINFTFKVDSDAEGVAVQPSTFMPLGNIR</sequence>
<dbReference type="EMBL" id="LOHG01000028">
    <property type="protein sequence ID" value="MCI8212753.1"/>
    <property type="molecule type" value="Genomic_DNA"/>
</dbReference>
<accession>A0ABS9ZUY3</accession>